<feature type="transmembrane region" description="Helical" evidence="16">
    <location>
        <begin position="83"/>
        <end position="107"/>
    </location>
</feature>
<comment type="similarity">
    <text evidence="2">Belongs to the complex I subunit 6 family.</text>
</comment>
<evidence type="ECO:0000256" key="13">
    <source>
        <dbReference type="ARBA" id="ARBA00023136"/>
    </source>
</evidence>
<evidence type="ECO:0000256" key="6">
    <source>
        <dbReference type="ARBA" id="ARBA00022660"/>
    </source>
</evidence>
<evidence type="ECO:0000256" key="7">
    <source>
        <dbReference type="ARBA" id="ARBA00022692"/>
    </source>
</evidence>
<dbReference type="GO" id="GO:0031966">
    <property type="term" value="C:mitochondrial membrane"/>
    <property type="evidence" value="ECO:0007669"/>
    <property type="project" value="UniProtKB-SubCell"/>
</dbReference>
<geneLocation type="mitochondrion" evidence="17"/>
<evidence type="ECO:0000256" key="8">
    <source>
        <dbReference type="ARBA" id="ARBA00022967"/>
    </source>
</evidence>
<keyword evidence="10 16" id="KW-1133">Transmembrane helix</keyword>
<name>A0A1Z2R718_9EUCA</name>
<feature type="transmembrane region" description="Helical" evidence="16">
    <location>
        <begin position="142"/>
        <end position="162"/>
    </location>
</feature>
<dbReference type="InterPro" id="IPR050269">
    <property type="entry name" value="ComplexI_Subunit6"/>
</dbReference>
<evidence type="ECO:0000256" key="11">
    <source>
        <dbReference type="ARBA" id="ARBA00023027"/>
    </source>
</evidence>
<evidence type="ECO:0000256" key="5">
    <source>
        <dbReference type="ARBA" id="ARBA00022448"/>
    </source>
</evidence>
<keyword evidence="12 17" id="KW-0496">Mitochondrion</keyword>
<evidence type="ECO:0000313" key="17">
    <source>
        <dbReference type="EMBL" id="ASA39499.1"/>
    </source>
</evidence>
<keyword evidence="6" id="KW-0679">Respiratory chain</keyword>
<dbReference type="EMBL" id="KX844713">
    <property type="protein sequence ID" value="ASA39499.1"/>
    <property type="molecule type" value="Genomic_DNA"/>
</dbReference>
<accession>A0A1Z2R718</accession>
<comment type="subcellular location">
    <subcellularLocation>
        <location evidence="1">Mitochondrion membrane</location>
        <topology evidence="1">Multi-pass membrane protein</topology>
    </subcellularLocation>
</comment>
<keyword evidence="8" id="KW-1278">Translocase</keyword>
<feature type="transmembrane region" description="Helical" evidence="16">
    <location>
        <begin position="25"/>
        <end position="46"/>
    </location>
</feature>
<dbReference type="GO" id="GO:0008137">
    <property type="term" value="F:NADH dehydrogenase (ubiquinone) activity"/>
    <property type="evidence" value="ECO:0007669"/>
    <property type="project" value="UniProtKB-EC"/>
</dbReference>
<evidence type="ECO:0000256" key="2">
    <source>
        <dbReference type="ARBA" id="ARBA00005698"/>
    </source>
</evidence>
<keyword evidence="9" id="KW-0249">Electron transport</keyword>
<comment type="catalytic activity">
    <reaction evidence="15">
        <text>a ubiquinone + NADH + 5 H(+)(in) = a ubiquinol + NAD(+) + 4 H(+)(out)</text>
        <dbReference type="Rhea" id="RHEA:29091"/>
        <dbReference type="Rhea" id="RHEA-COMP:9565"/>
        <dbReference type="Rhea" id="RHEA-COMP:9566"/>
        <dbReference type="ChEBI" id="CHEBI:15378"/>
        <dbReference type="ChEBI" id="CHEBI:16389"/>
        <dbReference type="ChEBI" id="CHEBI:17976"/>
        <dbReference type="ChEBI" id="CHEBI:57540"/>
        <dbReference type="ChEBI" id="CHEBI:57945"/>
        <dbReference type="EC" id="7.1.1.2"/>
    </reaction>
</comment>
<evidence type="ECO:0000256" key="1">
    <source>
        <dbReference type="ARBA" id="ARBA00004225"/>
    </source>
</evidence>
<evidence type="ECO:0000256" key="15">
    <source>
        <dbReference type="ARBA" id="ARBA00049551"/>
    </source>
</evidence>
<evidence type="ECO:0000256" key="16">
    <source>
        <dbReference type="SAM" id="Phobius"/>
    </source>
</evidence>
<evidence type="ECO:0000256" key="14">
    <source>
        <dbReference type="ARBA" id="ARBA00031019"/>
    </source>
</evidence>
<keyword evidence="11" id="KW-0520">NAD</keyword>
<evidence type="ECO:0000256" key="10">
    <source>
        <dbReference type="ARBA" id="ARBA00022989"/>
    </source>
</evidence>
<evidence type="ECO:0000256" key="4">
    <source>
        <dbReference type="ARBA" id="ARBA00021095"/>
    </source>
</evidence>
<dbReference type="AlphaFoldDB" id="A0A1Z2R718"/>
<dbReference type="PANTHER" id="PTHR11435:SF1">
    <property type="entry name" value="NADH-UBIQUINONE OXIDOREDUCTASE CHAIN 6"/>
    <property type="match status" value="1"/>
</dbReference>
<organism evidence="17">
    <name type="scientific">Typhlatya sp. JR2016</name>
    <dbReference type="NCBI Taxonomy" id="2010951"/>
    <lineage>
        <taxon>Eukaryota</taxon>
        <taxon>Metazoa</taxon>
        <taxon>Ecdysozoa</taxon>
        <taxon>Arthropoda</taxon>
        <taxon>Crustacea</taxon>
        <taxon>Multicrustacea</taxon>
        <taxon>Malacostraca</taxon>
        <taxon>Eumalacostraca</taxon>
        <taxon>Eucarida</taxon>
        <taxon>Decapoda</taxon>
        <taxon>Pleocyemata</taxon>
        <taxon>Caridea</taxon>
        <taxon>Atyoidea</taxon>
        <taxon>Atyidae</taxon>
        <taxon>Typhlatya</taxon>
    </lineage>
</organism>
<proteinExistence type="inferred from homology"/>
<dbReference type="PANTHER" id="PTHR11435">
    <property type="entry name" value="NADH UBIQUINONE OXIDOREDUCTASE SUBUNIT ND6"/>
    <property type="match status" value="1"/>
</dbReference>
<evidence type="ECO:0000256" key="9">
    <source>
        <dbReference type="ARBA" id="ARBA00022982"/>
    </source>
</evidence>
<keyword evidence="5" id="KW-0813">Transport</keyword>
<keyword evidence="13 16" id="KW-0472">Membrane</keyword>
<gene>
    <name evidence="17" type="primary">nad6</name>
</gene>
<feature type="transmembrane region" description="Helical" evidence="16">
    <location>
        <begin position="53"/>
        <end position="71"/>
    </location>
</feature>
<sequence>MSLLTVTMILSSSISIVFTKITHPLAMGAILLVQTVITAVLVSFFLKSTWFSYILFLIFLGAMLVLFIYVASLAPNETFSISYPMVTLIVFAIALSAVIFIVDPVLLAPSIFIETSSSLVLTTTPTTFTLLAPMYNVSSMKMTIFLILYLLLTLVAVVKITATHFGPLRLN</sequence>
<dbReference type="EC" id="7.1.1.2" evidence="3"/>
<evidence type="ECO:0000256" key="12">
    <source>
        <dbReference type="ARBA" id="ARBA00023128"/>
    </source>
</evidence>
<reference evidence="17" key="1">
    <citation type="journal article" date="2017" name="Sci. Rep.">
        <title>Phylogenetic evidence that both ancient vicariance and dispersal have contributed to the biogeographic patterns of anchialine cave shrimps.</title>
        <authorList>
            <person name="Jurado-Rivera J.A."/>
            <person name="Pons J."/>
            <person name="Alvarez F."/>
            <person name="Botello A."/>
            <person name="Humphreys W.F."/>
            <person name="Page T.J."/>
            <person name="Iliffe T.M."/>
            <person name="Willassen E."/>
            <person name="Meland K."/>
            <person name="Juan C."/>
            <person name="Jaume D."/>
        </authorList>
    </citation>
    <scope>NUCLEOTIDE SEQUENCE</scope>
</reference>
<feature type="transmembrane region" description="Helical" evidence="16">
    <location>
        <begin position="119"/>
        <end position="136"/>
    </location>
</feature>
<protein>
    <recommendedName>
        <fullName evidence="4">NADH-ubiquinone oxidoreductase chain 6</fullName>
        <ecNumber evidence="3">7.1.1.2</ecNumber>
    </recommendedName>
    <alternativeName>
        <fullName evidence="14">NADH dehydrogenase subunit 6</fullName>
    </alternativeName>
</protein>
<evidence type="ECO:0000256" key="3">
    <source>
        <dbReference type="ARBA" id="ARBA00012944"/>
    </source>
</evidence>
<keyword evidence="7 16" id="KW-0812">Transmembrane</keyword>